<dbReference type="EMBL" id="UFQT01001037">
    <property type="protein sequence ID" value="SSX28593.1"/>
    <property type="molecule type" value="Genomic_DNA"/>
</dbReference>
<feature type="domain" description="Single" evidence="4">
    <location>
        <begin position="52"/>
        <end position="115"/>
    </location>
</feature>
<evidence type="ECO:0000256" key="2">
    <source>
        <dbReference type="ARBA" id="ARBA00022525"/>
    </source>
</evidence>
<gene>
    <name evidence="5" type="primary">CSON000268</name>
</gene>
<reference evidence="5" key="1">
    <citation type="submission" date="2018-07" db="EMBL/GenBank/DDBJ databases">
        <authorList>
            <person name="Quirk P.G."/>
            <person name="Krulwich T.A."/>
        </authorList>
    </citation>
    <scope>NUCLEOTIDE SEQUENCE</scope>
</reference>
<evidence type="ECO:0000259" key="4">
    <source>
        <dbReference type="Pfam" id="PF15430"/>
    </source>
</evidence>
<evidence type="ECO:0000256" key="1">
    <source>
        <dbReference type="ARBA" id="ARBA00004613"/>
    </source>
</evidence>
<name>A0A336MIC8_CULSO</name>
<dbReference type="VEuPathDB" id="VectorBase:CSON000268"/>
<feature type="chain" id="PRO_5016290442" evidence="3">
    <location>
        <begin position="22"/>
        <end position="120"/>
    </location>
</feature>
<dbReference type="AlphaFoldDB" id="A0A336MIC8"/>
<dbReference type="InterPro" id="IPR029277">
    <property type="entry name" value="SVWC_dom"/>
</dbReference>
<dbReference type="GO" id="GO:0005576">
    <property type="term" value="C:extracellular region"/>
    <property type="evidence" value="ECO:0007669"/>
    <property type="project" value="UniProtKB-SubCell"/>
</dbReference>
<sequence>MKLRLVFVLVLVGLIQRYVKAVDLPNHYYSRVVKNARDPLLSNRCLDRHTKIMYRDGFTSMNEDGKCEMIYCDLERYKLSVKGCNRVSLNYDMHQYCFIIKGEYNQPYPYCCDQVIHKGR</sequence>
<evidence type="ECO:0000256" key="3">
    <source>
        <dbReference type="SAM" id="SignalP"/>
    </source>
</evidence>
<keyword evidence="3" id="KW-0732">Signal</keyword>
<feature type="signal peptide" evidence="3">
    <location>
        <begin position="1"/>
        <end position="21"/>
    </location>
</feature>
<accession>A0A336MIC8</accession>
<protein>
    <submittedName>
        <fullName evidence="5">CSON000268 protein</fullName>
    </submittedName>
</protein>
<organism evidence="5">
    <name type="scientific">Culicoides sonorensis</name>
    <name type="common">Biting midge</name>
    <dbReference type="NCBI Taxonomy" id="179676"/>
    <lineage>
        <taxon>Eukaryota</taxon>
        <taxon>Metazoa</taxon>
        <taxon>Ecdysozoa</taxon>
        <taxon>Arthropoda</taxon>
        <taxon>Hexapoda</taxon>
        <taxon>Insecta</taxon>
        <taxon>Pterygota</taxon>
        <taxon>Neoptera</taxon>
        <taxon>Endopterygota</taxon>
        <taxon>Diptera</taxon>
        <taxon>Nematocera</taxon>
        <taxon>Chironomoidea</taxon>
        <taxon>Ceratopogonidae</taxon>
        <taxon>Ceratopogoninae</taxon>
        <taxon>Culicoides</taxon>
        <taxon>Monoculicoides</taxon>
    </lineage>
</organism>
<proteinExistence type="predicted"/>
<evidence type="ECO:0000313" key="5">
    <source>
        <dbReference type="EMBL" id="SSX28593.1"/>
    </source>
</evidence>
<comment type="subcellular location">
    <subcellularLocation>
        <location evidence="1">Secreted</location>
    </subcellularLocation>
</comment>
<keyword evidence="2" id="KW-0964">Secreted</keyword>
<dbReference type="Pfam" id="PF15430">
    <property type="entry name" value="SVWC"/>
    <property type="match status" value="1"/>
</dbReference>